<dbReference type="GO" id="GO:0003723">
    <property type="term" value="F:RNA binding"/>
    <property type="evidence" value="ECO:0007669"/>
    <property type="project" value="UniProtKB-KW"/>
</dbReference>
<evidence type="ECO:0000256" key="15">
    <source>
        <dbReference type="PROSITE-ProRule" id="PRU00552"/>
    </source>
</evidence>
<dbReference type="PROSITE" id="PS51195">
    <property type="entry name" value="Q_MOTIF"/>
    <property type="match status" value="1"/>
</dbReference>
<evidence type="ECO:0000256" key="4">
    <source>
        <dbReference type="ARBA" id="ARBA00022517"/>
    </source>
</evidence>
<evidence type="ECO:0000256" key="7">
    <source>
        <dbReference type="ARBA" id="ARBA00022806"/>
    </source>
</evidence>
<dbReference type="SMART" id="SM00487">
    <property type="entry name" value="DEXDc"/>
    <property type="match status" value="1"/>
</dbReference>
<evidence type="ECO:0000256" key="13">
    <source>
        <dbReference type="ARBA" id="ARBA00039616"/>
    </source>
</evidence>
<keyword evidence="5" id="KW-0547">Nucleotide-binding</keyword>
<evidence type="ECO:0000259" key="18">
    <source>
        <dbReference type="PROSITE" id="PS51194"/>
    </source>
</evidence>
<dbReference type="CDD" id="cd18787">
    <property type="entry name" value="SF2_C_DEAD"/>
    <property type="match status" value="1"/>
</dbReference>
<comment type="catalytic activity">
    <reaction evidence="14">
        <text>ATP + H2O = ADP + phosphate + H(+)</text>
        <dbReference type="Rhea" id="RHEA:13065"/>
        <dbReference type="ChEBI" id="CHEBI:15377"/>
        <dbReference type="ChEBI" id="CHEBI:15378"/>
        <dbReference type="ChEBI" id="CHEBI:30616"/>
        <dbReference type="ChEBI" id="CHEBI:43474"/>
        <dbReference type="ChEBI" id="CHEBI:456216"/>
        <dbReference type="EC" id="3.6.4.13"/>
    </reaction>
</comment>
<dbReference type="PROSITE" id="PS51194">
    <property type="entry name" value="HELICASE_CTER"/>
    <property type="match status" value="1"/>
</dbReference>
<dbReference type="EMBL" id="BTGC01000008">
    <property type="protein sequence ID" value="GMM51646.1"/>
    <property type="molecule type" value="Genomic_DNA"/>
</dbReference>
<dbReference type="InterPro" id="IPR027417">
    <property type="entry name" value="P-loop_NTPase"/>
</dbReference>
<evidence type="ECO:0000256" key="6">
    <source>
        <dbReference type="ARBA" id="ARBA00022801"/>
    </source>
</evidence>
<dbReference type="GO" id="GO:0005634">
    <property type="term" value="C:nucleus"/>
    <property type="evidence" value="ECO:0007669"/>
    <property type="project" value="UniProtKB-SubCell"/>
</dbReference>
<dbReference type="GO" id="GO:0016787">
    <property type="term" value="F:hydrolase activity"/>
    <property type="evidence" value="ECO:0007669"/>
    <property type="project" value="UniProtKB-KW"/>
</dbReference>
<comment type="caution">
    <text evidence="20">The sequence shown here is derived from an EMBL/GenBank/DDBJ whole genome shotgun (WGS) entry which is preliminary data.</text>
</comment>
<dbReference type="PANTHER" id="PTHR47959:SF21">
    <property type="entry name" value="DEAD-BOX HELICASE 56"/>
    <property type="match status" value="1"/>
</dbReference>
<dbReference type="GO" id="GO:0003724">
    <property type="term" value="F:RNA helicase activity"/>
    <property type="evidence" value="ECO:0007669"/>
    <property type="project" value="UniProtKB-EC"/>
</dbReference>
<dbReference type="Pfam" id="PF00271">
    <property type="entry name" value="Helicase_C"/>
    <property type="match status" value="1"/>
</dbReference>
<evidence type="ECO:0000256" key="9">
    <source>
        <dbReference type="ARBA" id="ARBA00022884"/>
    </source>
</evidence>
<comment type="subcellular location">
    <subcellularLocation>
        <location evidence="2">Nucleus</location>
    </subcellularLocation>
</comment>
<dbReference type="SUPFAM" id="SSF52540">
    <property type="entry name" value="P-loop containing nucleoside triphosphate hydrolases"/>
    <property type="match status" value="1"/>
</dbReference>
<feature type="domain" description="DEAD-box RNA helicase Q" evidence="19">
    <location>
        <begin position="1"/>
        <end position="29"/>
    </location>
</feature>
<dbReference type="PANTHER" id="PTHR47959">
    <property type="entry name" value="ATP-DEPENDENT RNA HELICASE RHLE-RELATED"/>
    <property type="match status" value="1"/>
</dbReference>
<feature type="domain" description="Helicase ATP-binding" evidence="17">
    <location>
        <begin position="33"/>
        <end position="206"/>
    </location>
</feature>
<keyword evidence="4" id="KW-0690">Ribosome biogenesis</keyword>
<comment type="function">
    <text evidence="1">ATP-binding RNA helicase involved in the biogenesis of 60S ribosomal subunits and is required for the normal formation of 25S and 5.8S rRNAs.</text>
</comment>
<evidence type="ECO:0000313" key="20">
    <source>
        <dbReference type="EMBL" id="GMM51646.1"/>
    </source>
</evidence>
<evidence type="ECO:0000256" key="14">
    <source>
        <dbReference type="ARBA" id="ARBA00047984"/>
    </source>
</evidence>
<evidence type="ECO:0000259" key="17">
    <source>
        <dbReference type="PROSITE" id="PS51192"/>
    </source>
</evidence>
<dbReference type="InterPro" id="IPR011545">
    <property type="entry name" value="DEAD/DEAH_box_helicase_dom"/>
</dbReference>
<evidence type="ECO:0000256" key="2">
    <source>
        <dbReference type="ARBA" id="ARBA00004123"/>
    </source>
</evidence>
<evidence type="ECO:0000256" key="8">
    <source>
        <dbReference type="ARBA" id="ARBA00022840"/>
    </source>
</evidence>
<keyword evidence="21" id="KW-1185">Reference proteome</keyword>
<name>A0AAV5RJB9_STABA</name>
<dbReference type="SMART" id="SM00490">
    <property type="entry name" value="HELICc"/>
    <property type="match status" value="1"/>
</dbReference>
<keyword evidence="7 20" id="KW-0347">Helicase</keyword>
<evidence type="ECO:0000313" key="21">
    <source>
        <dbReference type="Proteomes" id="UP001362899"/>
    </source>
</evidence>
<sequence length="516" mass="58629">MSFEDIGLDPRLTQALTTIGVTEPTDVQQAAIPLALNDRKDVIATARTGSGKTLAYLLPILQIMLDDSDSDGYALIIVPSRELADQIYRVLVDITKFAKEINFVNIAPKLASDVRATLLQTPHKIVVATPSSALEQLEAQNLGFKNLSQIVFDEADLLSAYGYKQDLDQLRQLLESSRPQVWLMGATLGEDVQELKAEWCRKPVTVNVESTSDENLKQYFCECSEIDKFLLIYVILKLGLIQGKTLVFTNEIDRAYRLRLFLEQFGIKAAVLNSELPQESRVHIVQQFDRNIYNLLIATDEPNQSSESRDYGVSRGVDFKNVSCVLNFDLPQSSKAYTHRVGRTARANQKGMALSFVVPKSEFGKHKIASCKSCKRDEKVLARVRRKIEVHPYKFDMQQIDSFRYRMEDAFRAVTKSAVREARVKELKQEIVASTQLQRHFEENPDDLAALRHDADLHLVRNNRELKNVPAYLLPNTAARPQVLLHAPVKSKFKQRRDKKRTKARRGSRNPLKFGR</sequence>
<accession>A0AAV5RJB9</accession>
<comment type="similarity">
    <text evidence="11">Belongs to the DEAD box helicase family. DDX56/DBP9 subfamily.</text>
</comment>
<dbReference type="PROSITE" id="PS51192">
    <property type="entry name" value="HELICASE_ATP_BIND_1"/>
    <property type="match status" value="1"/>
</dbReference>
<dbReference type="InterPro" id="IPR050079">
    <property type="entry name" value="DEAD_box_RNA_helicase"/>
</dbReference>
<evidence type="ECO:0000256" key="16">
    <source>
        <dbReference type="SAM" id="MobiDB-lite"/>
    </source>
</evidence>
<dbReference type="Pfam" id="PF00270">
    <property type="entry name" value="DEAD"/>
    <property type="match status" value="1"/>
</dbReference>
<dbReference type="GO" id="GO:0005524">
    <property type="term" value="F:ATP binding"/>
    <property type="evidence" value="ECO:0007669"/>
    <property type="project" value="UniProtKB-KW"/>
</dbReference>
<reference evidence="20 21" key="1">
    <citation type="journal article" date="2023" name="Elife">
        <title>Identification of key yeast species and microbe-microbe interactions impacting larval growth of Drosophila in the wild.</title>
        <authorList>
            <person name="Mure A."/>
            <person name="Sugiura Y."/>
            <person name="Maeda R."/>
            <person name="Honda K."/>
            <person name="Sakurai N."/>
            <person name="Takahashi Y."/>
            <person name="Watada M."/>
            <person name="Katoh T."/>
            <person name="Gotoh A."/>
            <person name="Gotoh Y."/>
            <person name="Taniguchi I."/>
            <person name="Nakamura K."/>
            <person name="Hayashi T."/>
            <person name="Katayama T."/>
            <person name="Uemura T."/>
            <person name="Hattori Y."/>
        </authorList>
    </citation>
    <scope>NUCLEOTIDE SEQUENCE [LARGE SCALE GENOMIC DNA]</scope>
    <source>
        <strain evidence="20 21">SB-73</strain>
    </source>
</reference>
<evidence type="ECO:0000256" key="3">
    <source>
        <dbReference type="ARBA" id="ARBA00012552"/>
    </source>
</evidence>
<feature type="region of interest" description="Disordered" evidence="16">
    <location>
        <begin position="490"/>
        <end position="516"/>
    </location>
</feature>
<dbReference type="GO" id="GO:0006364">
    <property type="term" value="P:rRNA processing"/>
    <property type="evidence" value="ECO:0007669"/>
    <property type="project" value="UniProtKB-ARBA"/>
</dbReference>
<protein>
    <recommendedName>
        <fullName evidence="12">ATP-dependent RNA helicase DBP9</fullName>
        <ecNumber evidence="3">3.6.4.13</ecNumber>
    </recommendedName>
    <alternativeName>
        <fullName evidence="13">ATP-dependent RNA helicase dbp9</fullName>
    </alternativeName>
</protein>
<evidence type="ECO:0000256" key="11">
    <source>
        <dbReference type="ARBA" id="ARBA00038041"/>
    </source>
</evidence>
<evidence type="ECO:0000259" key="19">
    <source>
        <dbReference type="PROSITE" id="PS51195"/>
    </source>
</evidence>
<evidence type="ECO:0000256" key="5">
    <source>
        <dbReference type="ARBA" id="ARBA00022741"/>
    </source>
</evidence>
<dbReference type="InterPro" id="IPR014014">
    <property type="entry name" value="RNA_helicase_DEAD_Q_motif"/>
</dbReference>
<dbReference type="InterPro" id="IPR001650">
    <property type="entry name" value="Helicase_C-like"/>
</dbReference>
<keyword evidence="9" id="KW-0694">RNA-binding</keyword>
<gene>
    <name evidence="20" type="ORF">DASB73_026090</name>
</gene>
<keyword evidence="10" id="KW-0539">Nucleus</keyword>
<dbReference type="InterPro" id="IPR014001">
    <property type="entry name" value="Helicase_ATP-bd"/>
</dbReference>
<feature type="domain" description="Helicase C-terminal" evidence="18">
    <location>
        <begin position="215"/>
        <end position="411"/>
    </location>
</feature>
<proteinExistence type="inferred from homology"/>
<keyword evidence="6" id="KW-0378">Hydrolase</keyword>
<dbReference type="AlphaFoldDB" id="A0AAV5RJB9"/>
<dbReference type="Proteomes" id="UP001362899">
    <property type="component" value="Unassembled WGS sequence"/>
</dbReference>
<organism evidence="20 21">
    <name type="scientific">Starmerella bacillaris</name>
    <name type="common">Yeast</name>
    <name type="synonym">Candida zemplinina</name>
    <dbReference type="NCBI Taxonomy" id="1247836"/>
    <lineage>
        <taxon>Eukaryota</taxon>
        <taxon>Fungi</taxon>
        <taxon>Dikarya</taxon>
        <taxon>Ascomycota</taxon>
        <taxon>Saccharomycotina</taxon>
        <taxon>Dipodascomycetes</taxon>
        <taxon>Dipodascales</taxon>
        <taxon>Trichomonascaceae</taxon>
        <taxon>Starmerella</taxon>
    </lineage>
</organism>
<evidence type="ECO:0000256" key="1">
    <source>
        <dbReference type="ARBA" id="ARBA00003706"/>
    </source>
</evidence>
<keyword evidence="8" id="KW-0067">ATP-binding</keyword>
<dbReference type="Gene3D" id="3.40.50.300">
    <property type="entry name" value="P-loop containing nucleotide triphosphate hydrolases"/>
    <property type="match status" value="2"/>
</dbReference>
<evidence type="ECO:0000256" key="10">
    <source>
        <dbReference type="ARBA" id="ARBA00023242"/>
    </source>
</evidence>
<feature type="compositionally biased region" description="Basic residues" evidence="16">
    <location>
        <begin position="490"/>
        <end position="508"/>
    </location>
</feature>
<dbReference type="EC" id="3.6.4.13" evidence="3"/>
<evidence type="ECO:0000256" key="12">
    <source>
        <dbReference type="ARBA" id="ARBA00039233"/>
    </source>
</evidence>
<dbReference type="GO" id="GO:0005829">
    <property type="term" value="C:cytosol"/>
    <property type="evidence" value="ECO:0007669"/>
    <property type="project" value="TreeGrafter"/>
</dbReference>
<feature type="short sequence motif" description="Q motif" evidence="15">
    <location>
        <begin position="1"/>
        <end position="29"/>
    </location>
</feature>